<keyword evidence="2" id="KW-0472">Membrane</keyword>
<gene>
    <name evidence="3" type="ORF">Ga0061065_102445</name>
</gene>
<keyword evidence="4" id="KW-1185">Reference proteome</keyword>
<feature type="compositionally biased region" description="Low complexity" evidence="1">
    <location>
        <begin position="54"/>
        <end position="71"/>
    </location>
</feature>
<feature type="region of interest" description="Disordered" evidence="1">
    <location>
        <begin position="54"/>
        <end position="118"/>
    </location>
</feature>
<evidence type="ECO:0000256" key="2">
    <source>
        <dbReference type="SAM" id="Phobius"/>
    </source>
</evidence>
<feature type="compositionally biased region" description="Polar residues" evidence="1">
    <location>
        <begin position="104"/>
        <end position="116"/>
    </location>
</feature>
<evidence type="ECO:0000256" key="1">
    <source>
        <dbReference type="SAM" id="MobiDB-lite"/>
    </source>
</evidence>
<evidence type="ECO:0000313" key="3">
    <source>
        <dbReference type="EMBL" id="CUB03103.1"/>
    </source>
</evidence>
<proteinExistence type="predicted"/>
<reference evidence="4" key="1">
    <citation type="submission" date="2015-08" db="EMBL/GenBank/DDBJ databases">
        <authorList>
            <person name="Varghese N."/>
        </authorList>
    </citation>
    <scope>NUCLEOTIDE SEQUENCE [LARGE SCALE GENOMIC DNA]</scope>
    <source>
        <strain evidence="4">JCM 18476</strain>
    </source>
</reference>
<dbReference type="RefSeq" id="WP_055462062.1">
    <property type="nucleotide sequence ID" value="NZ_CYHG01000002.1"/>
</dbReference>
<dbReference type="AlphaFoldDB" id="A0A0K6IJ34"/>
<feature type="compositionally biased region" description="Basic and acidic residues" evidence="1">
    <location>
        <begin position="87"/>
        <end position="103"/>
    </location>
</feature>
<dbReference type="OrthoDB" id="6107092at2"/>
<keyword evidence="2" id="KW-0812">Transmembrane</keyword>
<protein>
    <submittedName>
        <fullName evidence="3">Uncharacterized protein</fullName>
    </submittedName>
</protein>
<feature type="transmembrane region" description="Helical" evidence="2">
    <location>
        <begin position="7"/>
        <end position="26"/>
    </location>
</feature>
<dbReference type="EMBL" id="CYHG01000002">
    <property type="protein sequence ID" value="CUB03103.1"/>
    <property type="molecule type" value="Genomic_DNA"/>
</dbReference>
<name>A0A0K6IJ34_9GAMM</name>
<keyword evidence="2" id="KW-1133">Transmembrane helix</keyword>
<organism evidence="3 4">
    <name type="scientific">Marinomonas fungiae</name>
    <dbReference type="NCBI Taxonomy" id="1137284"/>
    <lineage>
        <taxon>Bacteria</taxon>
        <taxon>Pseudomonadati</taxon>
        <taxon>Pseudomonadota</taxon>
        <taxon>Gammaproteobacteria</taxon>
        <taxon>Oceanospirillales</taxon>
        <taxon>Oceanospirillaceae</taxon>
        <taxon>Marinomonas</taxon>
    </lineage>
</organism>
<evidence type="ECO:0000313" key="4">
    <source>
        <dbReference type="Proteomes" id="UP000182769"/>
    </source>
</evidence>
<dbReference type="Proteomes" id="UP000182769">
    <property type="component" value="Unassembled WGS sequence"/>
</dbReference>
<accession>A0A0K6IJ34</accession>
<sequence length="258" mass="28645">MKRLLKPWIFALTAAFCLHAGVFLWFKDRHWSINTQAPAQVPNFEVSLLPANSEPEIAPEPASEITSEPSNRPSPEPPAQAAVAAPAKDHTLSDTAKPSETKPQKASTATPSSPAKNFSLDEISQAISQPISEHDWKSNSLLDIGPVNAERPKVDPSKDPFSPQFRQAILQAKNLQDEYSKGIVEQTEYPITEDADGTRYVNIKGICWKLPRPGSREEWQVVLSGCSGQKQTFRFELNITTDILQSELFQDLHFGARQ</sequence>